<gene>
    <name evidence="2" type="primary">LOC108078400</name>
</gene>
<dbReference type="Proteomes" id="UP001652661">
    <property type="component" value="Chromosome 2R"/>
</dbReference>
<dbReference type="OrthoDB" id="8032356at2759"/>
<reference evidence="1" key="1">
    <citation type="submission" date="2025-05" db="UniProtKB">
        <authorList>
            <consortium name="RefSeq"/>
        </authorList>
    </citation>
    <scope>NUCLEOTIDE SEQUENCE [LARGE SCALE GENOMIC DNA]</scope>
    <source>
        <strain evidence="1">14028-0561.14</strain>
    </source>
</reference>
<organism evidence="1 2">
    <name type="scientific">Drosophila kikkawai</name>
    <name type="common">Fruit fly</name>
    <dbReference type="NCBI Taxonomy" id="30033"/>
    <lineage>
        <taxon>Eukaryota</taxon>
        <taxon>Metazoa</taxon>
        <taxon>Ecdysozoa</taxon>
        <taxon>Arthropoda</taxon>
        <taxon>Hexapoda</taxon>
        <taxon>Insecta</taxon>
        <taxon>Pterygota</taxon>
        <taxon>Neoptera</taxon>
        <taxon>Endopterygota</taxon>
        <taxon>Diptera</taxon>
        <taxon>Brachycera</taxon>
        <taxon>Muscomorpha</taxon>
        <taxon>Ephydroidea</taxon>
        <taxon>Drosophilidae</taxon>
        <taxon>Drosophila</taxon>
        <taxon>Sophophora</taxon>
    </lineage>
</organism>
<dbReference type="RefSeq" id="XP_017027745.1">
    <property type="nucleotide sequence ID" value="XM_017172256.2"/>
</dbReference>
<evidence type="ECO:0000313" key="2">
    <source>
        <dbReference type="RefSeq" id="XP_017027745.1"/>
    </source>
</evidence>
<dbReference type="GeneID" id="108078400"/>
<dbReference type="AlphaFoldDB" id="A0A6P4IHD5"/>
<proteinExistence type="predicted"/>
<accession>A0A6P4IHD5</accession>
<protein>
    <submittedName>
        <fullName evidence="2">Uncharacterized protein</fullName>
    </submittedName>
</protein>
<sequence length="733" mass="83386">MSVDALIVSFSELQAIDQEDIIMLVDVQTAIRICNESLTNDSASLEDVLLLWLSKLLRSYVDEAVCCVNAIKEMWSWLERVTVDPKYNGLAIVTEALNFVTVYKDHLLRGGERLVHSSAFFFLTMIKSFPSDRSTLKICIDLHLVVLSLLRDNTAEAKTVNTRITPVIKKLTAIAEYFGQRITHVQVSIRTSETVTFMCVHYLELIKQQPRKESEPEPMPEWLKDTLVHLCDTVCSHLETVHNKETLAIPLEKIEDYLKVTRTYLQMIQEIFRVGVTTHFSEAVGSCLLELFSEPAHSHDLGKDIPALLSTYVKPYTMQLFELVYFLPDFQEDFINNLVAGEDSFNLCLSFVTVVCTDNTAVSPNTCQTLQRIFEYLFRDASNFVHAENYDRVIEAFGSLLYLLDNDILFNYFCAGLFQKDLVSSQACADVLMLCFRLKEVNNGWDSKAIEHAARFWNECSNSYALFSHNPSQWHVQRFLKYFHIMSRQKLPSLSIRNYRYLSAVTGSRDPIGRHLLKHLEDISYDVPTEIANYYEIIAVLEILAQLGQTNCGSWLKRTSEMAKQLMAIDKGSTFISSYFRLVLASDQATQLLVLRGLAPVIGCTNWQRQKFLAACQSSTDAQLRAFSARHTISGDVQPLLEALVGKREDLPSAVDATCQELGKSSYSRQVEHKCQPEASLKRKRTEENTPRKLLQALYEGSLELKQCSRDSFDAADKELHRKIIANLSSILP</sequence>
<keyword evidence="1" id="KW-1185">Reference proteome</keyword>
<evidence type="ECO:0000313" key="1">
    <source>
        <dbReference type="Proteomes" id="UP001652661"/>
    </source>
</evidence>
<reference evidence="2" key="2">
    <citation type="submission" date="2025-08" db="UniProtKB">
        <authorList>
            <consortium name="RefSeq"/>
        </authorList>
    </citation>
    <scope>IDENTIFICATION</scope>
    <source>
        <strain evidence="2">14028-0561.14</strain>
        <tissue evidence="2">Whole fly</tissue>
    </source>
</reference>
<name>A0A6P4IHD5_DROKI</name>